<name>A0A0F7SWN5_PHARH</name>
<proteinExistence type="predicted"/>
<reference evidence="2" key="1">
    <citation type="submission" date="2014-08" db="EMBL/GenBank/DDBJ databases">
        <authorList>
            <person name="Sharma Rahul"/>
            <person name="Thines Marco"/>
        </authorList>
    </citation>
    <scope>NUCLEOTIDE SEQUENCE</scope>
</reference>
<protein>
    <submittedName>
        <fullName evidence="2">Uncharacterized protein</fullName>
    </submittedName>
</protein>
<sequence>MSALKQSLAISSLPSSSSTTAGNSTKGSNDQPLSSPASNSIPGSPGSPSDIHQPTTFNLGKRYRPTPLPTPSVESSNIEPAFGRDELSTLTSVDNSSSNETNSAPSNASADAPLTAADSPLKKILVRRSTGKGFRVQEPEDNSSNPESTSCPSPSVLNSSSSASSDPTSLALNPDSTVPPEEETSEARKKIDSSKEKHKVLAAAAEDEIIAPPSLPPLEAEPTGPVEPELSPGWSPSTESESMASTVTPSPSEHSEPSELAAQVYPTEHTLTNSNIGTPEEEKPIKNYKRDMQAHTQRMISQFGGLNIRK</sequence>
<feature type="region of interest" description="Disordered" evidence="1">
    <location>
        <begin position="1"/>
        <end position="263"/>
    </location>
</feature>
<accession>A0A0F7SWN5</accession>
<feature type="compositionally biased region" description="Low complexity" evidence="1">
    <location>
        <begin position="102"/>
        <end position="113"/>
    </location>
</feature>
<organism evidence="2">
    <name type="scientific">Phaffia rhodozyma</name>
    <name type="common">Yeast</name>
    <name type="synonym">Xanthophyllomyces dendrorhous</name>
    <dbReference type="NCBI Taxonomy" id="264483"/>
    <lineage>
        <taxon>Eukaryota</taxon>
        <taxon>Fungi</taxon>
        <taxon>Dikarya</taxon>
        <taxon>Basidiomycota</taxon>
        <taxon>Agaricomycotina</taxon>
        <taxon>Tremellomycetes</taxon>
        <taxon>Cystofilobasidiales</taxon>
        <taxon>Mrakiaceae</taxon>
        <taxon>Phaffia</taxon>
    </lineage>
</organism>
<feature type="compositionally biased region" description="Polar residues" evidence="1">
    <location>
        <begin position="88"/>
        <end position="101"/>
    </location>
</feature>
<dbReference type="AlphaFoldDB" id="A0A0F7SWN5"/>
<feature type="compositionally biased region" description="Basic and acidic residues" evidence="1">
    <location>
        <begin position="185"/>
        <end position="195"/>
    </location>
</feature>
<feature type="compositionally biased region" description="Low complexity" evidence="1">
    <location>
        <begin position="148"/>
        <end position="169"/>
    </location>
</feature>
<evidence type="ECO:0000313" key="2">
    <source>
        <dbReference type="EMBL" id="CED85179.1"/>
    </source>
</evidence>
<evidence type="ECO:0000256" key="1">
    <source>
        <dbReference type="SAM" id="MobiDB-lite"/>
    </source>
</evidence>
<dbReference type="EMBL" id="LN483332">
    <property type="protein sequence ID" value="CED85179.1"/>
    <property type="molecule type" value="Genomic_DNA"/>
</dbReference>
<feature type="compositionally biased region" description="Low complexity" evidence="1">
    <location>
        <begin position="7"/>
        <end position="49"/>
    </location>
</feature>
<feature type="compositionally biased region" description="Polar residues" evidence="1">
    <location>
        <begin position="234"/>
        <end position="248"/>
    </location>
</feature>